<dbReference type="AlphaFoldDB" id="A0A5P1EY98"/>
<organism evidence="2 3">
    <name type="scientific">Asparagus officinalis</name>
    <name type="common">Garden asparagus</name>
    <dbReference type="NCBI Taxonomy" id="4686"/>
    <lineage>
        <taxon>Eukaryota</taxon>
        <taxon>Viridiplantae</taxon>
        <taxon>Streptophyta</taxon>
        <taxon>Embryophyta</taxon>
        <taxon>Tracheophyta</taxon>
        <taxon>Spermatophyta</taxon>
        <taxon>Magnoliopsida</taxon>
        <taxon>Liliopsida</taxon>
        <taxon>Asparagales</taxon>
        <taxon>Asparagaceae</taxon>
        <taxon>Asparagoideae</taxon>
        <taxon>Asparagus</taxon>
    </lineage>
</organism>
<dbReference type="Proteomes" id="UP000243459">
    <property type="component" value="Chromosome 5"/>
</dbReference>
<protein>
    <submittedName>
        <fullName evidence="2">Uncharacterized protein</fullName>
    </submittedName>
</protein>
<evidence type="ECO:0000313" key="2">
    <source>
        <dbReference type="EMBL" id="ONK69471.1"/>
    </source>
</evidence>
<evidence type="ECO:0000313" key="3">
    <source>
        <dbReference type="Proteomes" id="UP000243459"/>
    </source>
</evidence>
<evidence type="ECO:0000256" key="1">
    <source>
        <dbReference type="SAM" id="MobiDB-lite"/>
    </source>
</evidence>
<sequence length="129" mass="14204">MESENTLTNTQGPMLLRRSSQREDPYGRSALESMVLFKMKLVKLKDRANVVRDDAGASKAADVVKDGGDVSTRLKRVMATQFKPASLMLMQMAQQLLALVKLIAEGLRMTKRVLLGLSRSSNSGINFSS</sequence>
<feature type="compositionally biased region" description="Polar residues" evidence="1">
    <location>
        <begin position="1"/>
        <end position="12"/>
    </location>
</feature>
<accession>A0A5P1EY98</accession>
<keyword evidence="3" id="KW-1185">Reference proteome</keyword>
<dbReference type="Gramene" id="ONK69471">
    <property type="protein sequence ID" value="ONK69471"/>
    <property type="gene ID" value="A4U43_C05F23300"/>
</dbReference>
<dbReference type="EMBL" id="CM007385">
    <property type="protein sequence ID" value="ONK69471.1"/>
    <property type="molecule type" value="Genomic_DNA"/>
</dbReference>
<name>A0A5P1EY98_ASPOF</name>
<proteinExistence type="predicted"/>
<gene>
    <name evidence="2" type="ORF">A4U43_C05F23300</name>
</gene>
<feature type="region of interest" description="Disordered" evidence="1">
    <location>
        <begin position="1"/>
        <end position="25"/>
    </location>
</feature>
<reference evidence="3" key="1">
    <citation type="journal article" date="2017" name="Nat. Commun.">
        <title>The asparagus genome sheds light on the origin and evolution of a young Y chromosome.</title>
        <authorList>
            <person name="Harkess A."/>
            <person name="Zhou J."/>
            <person name="Xu C."/>
            <person name="Bowers J.E."/>
            <person name="Van der Hulst R."/>
            <person name="Ayyampalayam S."/>
            <person name="Mercati F."/>
            <person name="Riccardi P."/>
            <person name="McKain M.R."/>
            <person name="Kakrana A."/>
            <person name="Tang H."/>
            <person name="Ray J."/>
            <person name="Groenendijk J."/>
            <person name="Arikit S."/>
            <person name="Mathioni S.M."/>
            <person name="Nakano M."/>
            <person name="Shan H."/>
            <person name="Telgmann-Rauber A."/>
            <person name="Kanno A."/>
            <person name="Yue Z."/>
            <person name="Chen H."/>
            <person name="Li W."/>
            <person name="Chen Y."/>
            <person name="Xu X."/>
            <person name="Zhang Y."/>
            <person name="Luo S."/>
            <person name="Chen H."/>
            <person name="Gao J."/>
            <person name="Mao Z."/>
            <person name="Pires J.C."/>
            <person name="Luo M."/>
            <person name="Kudrna D."/>
            <person name="Wing R.A."/>
            <person name="Meyers B.C."/>
            <person name="Yi K."/>
            <person name="Kong H."/>
            <person name="Lavrijsen P."/>
            <person name="Sunseri F."/>
            <person name="Falavigna A."/>
            <person name="Ye Y."/>
            <person name="Leebens-Mack J.H."/>
            <person name="Chen G."/>
        </authorList>
    </citation>
    <scope>NUCLEOTIDE SEQUENCE [LARGE SCALE GENOMIC DNA]</scope>
    <source>
        <strain evidence="3">cv. DH0086</strain>
    </source>
</reference>